<comment type="caution">
    <text evidence="1">The sequence shown here is derived from an EMBL/GenBank/DDBJ whole genome shotgun (WGS) entry which is preliminary data.</text>
</comment>
<reference evidence="1 2" key="1">
    <citation type="journal article" date="2016" name="Nat. Commun.">
        <title>Thousands of microbial genomes shed light on interconnected biogeochemical processes in an aquifer system.</title>
        <authorList>
            <person name="Anantharaman K."/>
            <person name="Brown C.T."/>
            <person name="Hug L.A."/>
            <person name="Sharon I."/>
            <person name="Castelle C.J."/>
            <person name="Probst A.J."/>
            <person name="Thomas B.C."/>
            <person name="Singh A."/>
            <person name="Wilkins M.J."/>
            <person name="Karaoz U."/>
            <person name="Brodie E.L."/>
            <person name="Williams K.H."/>
            <person name="Hubbard S.S."/>
            <person name="Banfield J.F."/>
        </authorList>
    </citation>
    <scope>NUCLEOTIDE SEQUENCE [LARGE SCALE GENOMIC DNA]</scope>
</reference>
<evidence type="ECO:0000313" key="1">
    <source>
        <dbReference type="EMBL" id="OGD87706.1"/>
    </source>
</evidence>
<sequence>MNPAPVRSSTQDHLDIEDIRDNLVLLKDGACCLLLETTAVNFSLLSESEQDAIIYAYAGLLNSLTFPIQIVVTSQKKNIANYLALLAGQKQKIANPLLKTQVERYYEFVKKTVAENEVLDKKFYLVIPFSSLELGVSTALASSLKRKPGLPFDKQSILTKAKNVLIPKRDHLLKQLTRIGLKAKQLTTPDLIKLFYNYYNPDSGAIEFDAAAEYEAPIVEAAISEEKPNEI</sequence>
<name>A0A1F5G746_9BACT</name>
<dbReference type="Proteomes" id="UP000178577">
    <property type="component" value="Unassembled WGS sequence"/>
</dbReference>
<organism evidence="1 2">
    <name type="scientific">Candidatus Curtissbacteria bacterium RIFCSPHIGHO2_01_FULL_40_12</name>
    <dbReference type="NCBI Taxonomy" id="1797710"/>
    <lineage>
        <taxon>Bacteria</taxon>
        <taxon>Candidatus Curtissiibacteriota</taxon>
    </lineage>
</organism>
<gene>
    <name evidence="1" type="ORF">A2693_03955</name>
</gene>
<dbReference type="AlphaFoldDB" id="A0A1F5G746"/>
<proteinExistence type="predicted"/>
<accession>A0A1F5G746</accession>
<protein>
    <submittedName>
        <fullName evidence="1">Uncharacterized protein</fullName>
    </submittedName>
</protein>
<dbReference type="EMBL" id="MFAY01000055">
    <property type="protein sequence ID" value="OGD87706.1"/>
    <property type="molecule type" value="Genomic_DNA"/>
</dbReference>
<evidence type="ECO:0000313" key="2">
    <source>
        <dbReference type="Proteomes" id="UP000178577"/>
    </source>
</evidence>